<comment type="similarity">
    <text evidence="1">Belongs to the N-acetylmuramoyl-L-alanine amidase 2 family.</text>
</comment>
<dbReference type="InterPro" id="IPR015510">
    <property type="entry name" value="PGRP"/>
</dbReference>
<evidence type="ECO:0000259" key="2">
    <source>
        <dbReference type="SMART" id="SM00644"/>
    </source>
</evidence>
<dbReference type="RefSeq" id="WP_193082744.1">
    <property type="nucleotide sequence ID" value="NZ_CP045201.1"/>
</dbReference>
<dbReference type="InterPro" id="IPR002477">
    <property type="entry name" value="Peptidoglycan-bd-like"/>
</dbReference>
<dbReference type="Gene3D" id="3.40.80.10">
    <property type="entry name" value="Peptidoglycan recognition protein-like"/>
    <property type="match status" value="1"/>
</dbReference>
<feature type="domain" description="N-acetylmuramoyl-L-alanine amidase" evidence="2">
    <location>
        <begin position="56"/>
        <end position="198"/>
    </location>
</feature>
<accession>A0A7L9WKS3</accession>
<dbReference type="SMART" id="SM00644">
    <property type="entry name" value="Ami_2"/>
    <property type="match status" value="1"/>
</dbReference>
<dbReference type="Pfam" id="PF01510">
    <property type="entry name" value="Amidase_2"/>
    <property type="match status" value="1"/>
</dbReference>
<feature type="domain" description="Peptidoglycan recognition protein family" evidence="3">
    <location>
        <begin position="69"/>
        <end position="189"/>
    </location>
</feature>
<dbReference type="SMART" id="SM00701">
    <property type="entry name" value="PGRP"/>
    <property type="match status" value="1"/>
</dbReference>
<dbReference type="AlphaFoldDB" id="A0A7L9WKS3"/>
<dbReference type="GO" id="GO:0009253">
    <property type="term" value="P:peptidoglycan catabolic process"/>
    <property type="evidence" value="ECO:0007669"/>
    <property type="project" value="InterPro"/>
</dbReference>
<gene>
    <name evidence="4" type="ORF">F3W81_06115</name>
</gene>
<name>A0A7L9WKS3_9RHOB</name>
<dbReference type="EMBL" id="CP045201">
    <property type="protein sequence ID" value="QOL80424.1"/>
    <property type="molecule type" value="Genomic_DNA"/>
</dbReference>
<dbReference type="PANTHER" id="PTHR11022:SF41">
    <property type="entry name" value="PEPTIDOGLYCAN-RECOGNITION PROTEIN LC-RELATED"/>
    <property type="match status" value="1"/>
</dbReference>
<dbReference type="InterPro" id="IPR002502">
    <property type="entry name" value="Amidase_domain"/>
</dbReference>
<keyword evidence="5" id="KW-1185">Reference proteome</keyword>
<dbReference type="PANTHER" id="PTHR11022">
    <property type="entry name" value="PEPTIDOGLYCAN RECOGNITION PROTEIN"/>
    <property type="match status" value="1"/>
</dbReference>
<dbReference type="InterPro" id="IPR036505">
    <property type="entry name" value="Amidase/PGRP_sf"/>
</dbReference>
<dbReference type="Proteomes" id="UP000594118">
    <property type="component" value="Chromosome"/>
</dbReference>
<sequence length="208" mass="22173">MNPSISMIQTALRNLGFAPGAIDGVYGDKTKAAVLDWMAAGGAAALKTTPAPVSTSNMILQGSKGYPVHEIVVHCSATRPEWMAGRGLADQVAEIRHWHVDGNGWKDIGYHWLIGRDGQLMSGRSETTIGAGVAGHNAGVIHICLIGGFGSAETDPFKRNFTSRQDLALRQQIEGISMRTKITRISGHNEYAAKACPGFNVSDFLKGA</sequence>
<dbReference type="SUPFAM" id="SSF47090">
    <property type="entry name" value="PGBD-like"/>
    <property type="match status" value="1"/>
</dbReference>
<dbReference type="GO" id="GO:0008270">
    <property type="term" value="F:zinc ion binding"/>
    <property type="evidence" value="ECO:0007669"/>
    <property type="project" value="InterPro"/>
</dbReference>
<dbReference type="GO" id="GO:0008745">
    <property type="term" value="F:N-acetylmuramoyl-L-alanine amidase activity"/>
    <property type="evidence" value="ECO:0007669"/>
    <property type="project" value="InterPro"/>
</dbReference>
<dbReference type="KEGG" id="pshq:F3W81_06115"/>
<dbReference type="Pfam" id="PF01471">
    <property type="entry name" value="PG_binding_1"/>
    <property type="match status" value="1"/>
</dbReference>
<evidence type="ECO:0000313" key="4">
    <source>
        <dbReference type="EMBL" id="QOL80424.1"/>
    </source>
</evidence>
<reference evidence="4 5" key="1">
    <citation type="submission" date="2019-10" db="EMBL/GenBank/DDBJ databases">
        <title>Pseudopuniceibacterium sp. HQ09 islated from Antarctica.</title>
        <authorList>
            <person name="Liao L."/>
            <person name="Su S."/>
            <person name="Chen B."/>
            <person name="Yu Y."/>
        </authorList>
    </citation>
    <scope>NUCLEOTIDE SEQUENCE [LARGE SCALE GENOMIC DNA]</scope>
    <source>
        <strain evidence="4 5">HQ09</strain>
    </source>
</reference>
<dbReference type="InterPro" id="IPR006619">
    <property type="entry name" value="PGRP_domain_met/bac"/>
</dbReference>
<evidence type="ECO:0008006" key="6">
    <source>
        <dbReference type="Google" id="ProtNLM"/>
    </source>
</evidence>
<proteinExistence type="inferred from homology"/>
<dbReference type="InterPro" id="IPR036365">
    <property type="entry name" value="PGBD-like_sf"/>
</dbReference>
<dbReference type="SUPFAM" id="SSF55846">
    <property type="entry name" value="N-acetylmuramoyl-L-alanine amidase-like"/>
    <property type="match status" value="1"/>
</dbReference>
<protein>
    <recommendedName>
        <fullName evidence="6">N-acetylmuramoyl-L-alanine amidase</fullName>
    </recommendedName>
</protein>
<dbReference type="Gene3D" id="1.10.101.10">
    <property type="entry name" value="PGBD-like superfamily/PGBD"/>
    <property type="match status" value="1"/>
</dbReference>
<organism evidence="4 5">
    <name type="scientific">Pseudooceanicola spongiae</name>
    <dbReference type="NCBI Taxonomy" id="2613965"/>
    <lineage>
        <taxon>Bacteria</taxon>
        <taxon>Pseudomonadati</taxon>
        <taxon>Pseudomonadota</taxon>
        <taxon>Alphaproteobacteria</taxon>
        <taxon>Rhodobacterales</taxon>
        <taxon>Paracoccaceae</taxon>
        <taxon>Pseudooceanicola</taxon>
    </lineage>
</organism>
<evidence type="ECO:0000313" key="5">
    <source>
        <dbReference type="Proteomes" id="UP000594118"/>
    </source>
</evidence>
<evidence type="ECO:0000259" key="3">
    <source>
        <dbReference type="SMART" id="SM00701"/>
    </source>
</evidence>
<evidence type="ECO:0000256" key="1">
    <source>
        <dbReference type="ARBA" id="ARBA00007553"/>
    </source>
</evidence>
<dbReference type="InterPro" id="IPR036366">
    <property type="entry name" value="PGBDSf"/>
</dbReference>
<dbReference type="CDD" id="cd06583">
    <property type="entry name" value="PGRP"/>
    <property type="match status" value="1"/>
</dbReference>